<evidence type="ECO:0000313" key="9">
    <source>
        <dbReference type="Proteomes" id="UP001596150"/>
    </source>
</evidence>
<evidence type="ECO:0000256" key="2">
    <source>
        <dbReference type="ARBA" id="ARBA00007362"/>
    </source>
</evidence>
<protein>
    <submittedName>
        <fullName evidence="8">DMT family transporter</fullName>
    </submittedName>
</protein>
<dbReference type="InterPro" id="IPR050638">
    <property type="entry name" value="AA-Vitamin_Transporters"/>
</dbReference>
<dbReference type="PANTHER" id="PTHR32322">
    <property type="entry name" value="INNER MEMBRANE TRANSPORTER"/>
    <property type="match status" value="1"/>
</dbReference>
<keyword evidence="4 6" id="KW-1133">Transmembrane helix</keyword>
<keyword evidence="3 6" id="KW-0812">Transmembrane</keyword>
<comment type="subcellular location">
    <subcellularLocation>
        <location evidence="1">Membrane</location>
        <topology evidence="1">Multi-pass membrane protein</topology>
    </subcellularLocation>
</comment>
<dbReference type="Proteomes" id="UP001596150">
    <property type="component" value="Unassembled WGS sequence"/>
</dbReference>
<dbReference type="RefSeq" id="WP_323180657.1">
    <property type="nucleotide sequence ID" value="NZ_JAPKNH010000004.1"/>
</dbReference>
<feature type="transmembrane region" description="Helical" evidence="6">
    <location>
        <begin position="93"/>
        <end position="113"/>
    </location>
</feature>
<proteinExistence type="inferred from homology"/>
<dbReference type="InterPro" id="IPR037185">
    <property type="entry name" value="EmrE-like"/>
</dbReference>
<evidence type="ECO:0000256" key="5">
    <source>
        <dbReference type="ARBA" id="ARBA00023136"/>
    </source>
</evidence>
<comment type="caution">
    <text evidence="8">The sequence shown here is derived from an EMBL/GenBank/DDBJ whole genome shotgun (WGS) entry which is preliminary data.</text>
</comment>
<dbReference type="EMBL" id="JBHSML010000003">
    <property type="protein sequence ID" value="MFC5516492.1"/>
    <property type="molecule type" value="Genomic_DNA"/>
</dbReference>
<feature type="domain" description="EamA" evidence="7">
    <location>
        <begin position="180"/>
        <end position="316"/>
    </location>
</feature>
<accession>A0ABW0PXQ0</accession>
<evidence type="ECO:0000313" key="8">
    <source>
        <dbReference type="EMBL" id="MFC5516492.1"/>
    </source>
</evidence>
<name>A0ABW0PXQ0_9HYPH</name>
<dbReference type="Pfam" id="PF00892">
    <property type="entry name" value="EamA"/>
    <property type="match status" value="2"/>
</dbReference>
<dbReference type="SUPFAM" id="SSF103481">
    <property type="entry name" value="Multidrug resistance efflux transporter EmrE"/>
    <property type="match status" value="2"/>
</dbReference>
<feature type="transmembrane region" description="Helical" evidence="6">
    <location>
        <begin position="210"/>
        <end position="231"/>
    </location>
</feature>
<feature type="transmembrane region" description="Helical" evidence="6">
    <location>
        <begin position="178"/>
        <end position="198"/>
    </location>
</feature>
<feature type="transmembrane region" description="Helical" evidence="6">
    <location>
        <begin position="274"/>
        <end position="292"/>
    </location>
</feature>
<keyword evidence="5 6" id="KW-0472">Membrane</keyword>
<gene>
    <name evidence="8" type="ORF">ACFPP9_11975</name>
</gene>
<feature type="transmembrane region" description="Helical" evidence="6">
    <location>
        <begin position="149"/>
        <end position="166"/>
    </location>
</feature>
<feature type="transmembrane region" description="Helical" evidence="6">
    <location>
        <begin position="243"/>
        <end position="262"/>
    </location>
</feature>
<dbReference type="InterPro" id="IPR000620">
    <property type="entry name" value="EamA_dom"/>
</dbReference>
<comment type="similarity">
    <text evidence="2">Belongs to the EamA transporter family.</text>
</comment>
<feature type="transmembrane region" description="Helical" evidence="6">
    <location>
        <begin position="298"/>
        <end position="317"/>
    </location>
</feature>
<feature type="domain" description="EamA" evidence="7">
    <location>
        <begin position="37"/>
        <end position="165"/>
    </location>
</feature>
<reference evidence="9" key="1">
    <citation type="journal article" date="2019" name="Int. J. Syst. Evol. Microbiol.">
        <title>The Global Catalogue of Microorganisms (GCM) 10K type strain sequencing project: providing services to taxonomists for standard genome sequencing and annotation.</title>
        <authorList>
            <consortium name="The Broad Institute Genomics Platform"/>
            <consortium name="The Broad Institute Genome Sequencing Center for Infectious Disease"/>
            <person name="Wu L."/>
            <person name="Ma J."/>
        </authorList>
    </citation>
    <scope>NUCLEOTIDE SEQUENCE [LARGE SCALE GENOMIC DNA]</scope>
    <source>
        <strain evidence="9">KACC 12633</strain>
    </source>
</reference>
<sequence length="319" mass="34396">MPPPENSVVLDAPVASASTRRPTSATAPMTRFDYSLYAVTVFAWSTSWIALKMQLGVVAPQVALTWRFLLASLVMFGWAFIRRHRLAFPLADHLRFLGLGFFIFSMNFLQFYVGGAKLTSGLLAVIFSLASVFNMLLGAIFLRQPIDRRILAGAAFGFGGVALMFWPEIAGTEIDHDAAIGLLLCVGGTLFFCIGNMISATTQRRGVPVVSASAWGMAYGAAILALSAAALGKPFIIDWSFQYIASLLWLAILSSVIAFFAYLTLLGRIGSGRAGYSTVLFPVFALLISTVAEGYHWTAFAIAGLALVMIGNVIVLGRR</sequence>
<evidence type="ECO:0000259" key="7">
    <source>
        <dbReference type="Pfam" id="PF00892"/>
    </source>
</evidence>
<evidence type="ECO:0000256" key="1">
    <source>
        <dbReference type="ARBA" id="ARBA00004141"/>
    </source>
</evidence>
<organism evidence="8 9">
    <name type="scientific">Kaistia terrae</name>
    <dbReference type="NCBI Taxonomy" id="537017"/>
    <lineage>
        <taxon>Bacteria</taxon>
        <taxon>Pseudomonadati</taxon>
        <taxon>Pseudomonadota</taxon>
        <taxon>Alphaproteobacteria</taxon>
        <taxon>Hyphomicrobiales</taxon>
        <taxon>Kaistiaceae</taxon>
        <taxon>Kaistia</taxon>
    </lineage>
</organism>
<keyword evidence="9" id="KW-1185">Reference proteome</keyword>
<evidence type="ECO:0000256" key="4">
    <source>
        <dbReference type="ARBA" id="ARBA00022989"/>
    </source>
</evidence>
<feature type="transmembrane region" description="Helical" evidence="6">
    <location>
        <begin position="63"/>
        <end position="81"/>
    </location>
</feature>
<dbReference type="PANTHER" id="PTHR32322:SF2">
    <property type="entry name" value="EAMA DOMAIN-CONTAINING PROTEIN"/>
    <property type="match status" value="1"/>
</dbReference>
<feature type="transmembrane region" description="Helical" evidence="6">
    <location>
        <begin position="34"/>
        <end position="51"/>
    </location>
</feature>
<evidence type="ECO:0000256" key="6">
    <source>
        <dbReference type="SAM" id="Phobius"/>
    </source>
</evidence>
<feature type="transmembrane region" description="Helical" evidence="6">
    <location>
        <begin position="119"/>
        <end position="142"/>
    </location>
</feature>
<evidence type="ECO:0000256" key="3">
    <source>
        <dbReference type="ARBA" id="ARBA00022692"/>
    </source>
</evidence>